<dbReference type="InterPro" id="IPR020605">
    <property type="entry name" value="Octanoyltransferase_CS"/>
</dbReference>
<proteinExistence type="inferred from homology"/>
<feature type="domain" description="BPL/LPL catalytic" evidence="7">
    <location>
        <begin position="198"/>
        <end position="400"/>
    </location>
</feature>
<dbReference type="EMBL" id="JATAAI010000014">
    <property type="protein sequence ID" value="KAK1740968.1"/>
    <property type="molecule type" value="Genomic_DNA"/>
</dbReference>
<dbReference type="AlphaFoldDB" id="A0AAD9DCR8"/>
<sequence>MQPKPTEAGPWGTWQSNSRHLSQSTKQRVAEKIIAKAHLSLIEPMQQLMQHLLLYPKRCSFITTSYSEARRVKQNNFSSICHITTHRSNSTHSTNNITNNSAYVRSALSAGPIPYQKGWAWQQVLLNRRMNYMRMQEKQETSPDGNYSEQDKDWILMFEHQPVYTLGRGATEDYLTFLNNEADGGLEKRTRLSRKYRGEDASRLNIDRFQKHNTSGTADNPTAEQDDVDKLSNQSICKQPVLAPNGSPIYRIERGGEVTYHGPGQLVMYPLLNLKQPNYQQDLHWYLRQIEEVIIQTLLHFDIKSNRDDINTGVWVGKNKIAAVGVSASKWITTHGLALNVSPNLEHFDKDIITPCGIEERGVTSISEVLRGTSSEHCPSLNEVADVALKCFGEVFHVDVTEGRPISIALLVSQEQQYCIKDLLIEFKVRPPDDERGLMRKYHVKSLKAYKQEQMGVPRMTCSQPHACMPQNLTTGGFYLQYNAITITLCRNLPVIIEKR</sequence>
<keyword evidence="9" id="KW-1185">Reference proteome</keyword>
<dbReference type="EC" id="2.3.1.181" evidence="3"/>
<evidence type="ECO:0000256" key="3">
    <source>
        <dbReference type="ARBA" id="ARBA00012334"/>
    </source>
</evidence>
<gene>
    <name evidence="8" type="ORF">QTG54_008220</name>
</gene>
<dbReference type="PANTHER" id="PTHR10993">
    <property type="entry name" value="OCTANOYLTRANSFERASE"/>
    <property type="match status" value="1"/>
</dbReference>
<dbReference type="InterPro" id="IPR000544">
    <property type="entry name" value="Octanoyltransferase"/>
</dbReference>
<evidence type="ECO:0000259" key="7">
    <source>
        <dbReference type="PROSITE" id="PS51733"/>
    </source>
</evidence>
<organism evidence="8 9">
    <name type="scientific">Skeletonema marinoi</name>
    <dbReference type="NCBI Taxonomy" id="267567"/>
    <lineage>
        <taxon>Eukaryota</taxon>
        <taxon>Sar</taxon>
        <taxon>Stramenopiles</taxon>
        <taxon>Ochrophyta</taxon>
        <taxon>Bacillariophyta</taxon>
        <taxon>Coscinodiscophyceae</taxon>
        <taxon>Thalassiosirophycidae</taxon>
        <taxon>Thalassiosirales</taxon>
        <taxon>Skeletonemataceae</taxon>
        <taxon>Skeletonema</taxon>
        <taxon>Skeletonema marinoi-dohrnii complex</taxon>
    </lineage>
</organism>
<keyword evidence="4 8" id="KW-0808">Transferase</keyword>
<reference evidence="8" key="1">
    <citation type="submission" date="2023-06" db="EMBL/GenBank/DDBJ databases">
        <title>Survivors Of The Sea: Transcriptome response of Skeletonema marinoi to long-term dormancy.</title>
        <authorList>
            <person name="Pinder M.I.M."/>
            <person name="Kourtchenko O."/>
            <person name="Robertson E.K."/>
            <person name="Larsson T."/>
            <person name="Maumus F."/>
            <person name="Osuna-Cruz C.M."/>
            <person name="Vancaester E."/>
            <person name="Stenow R."/>
            <person name="Vandepoele K."/>
            <person name="Ploug H."/>
            <person name="Bruchert V."/>
            <person name="Godhe A."/>
            <person name="Topel M."/>
        </authorList>
    </citation>
    <scope>NUCLEOTIDE SEQUENCE</scope>
    <source>
        <strain evidence="8">R05AC</strain>
    </source>
</reference>
<comment type="pathway">
    <text evidence="1">Protein modification; protein lipoylation via endogenous pathway; protein N(6)-(lipoyl)lysine from octanoyl-[acyl-carrier-protein]: step 1/2.</text>
</comment>
<dbReference type="NCBIfam" id="TIGR00214">
    <property type="entry name" value="lipB"/>
    <property type="match status" value="1"/>
</dbReference>
<dbReference type="Proteomes" id="UP001224775">
    <property type="component" value="Unassembled WGS sequence"/>
</dbReference>
<evidence type="ECO:0000256" key="4">
    <source>
        <dbReference type="ARBA" id="ARBA00022679"/>
    </source>
</evidence>
<dbReference type="Pfam" id="PF21948">
    <property type="entry name" value="LplA-B_cat"/>
    <property type="match status" value="1"/>
</dbReference>
<accession>A0AAD9DCR8</accession>
<dbReference type="GO" id="GO:0033819">
    <property type="term" value="F:lipoyl(octanoyl) transferase activity"/>
    <property type="evidence" value="ECO:0007669"/>
    <property type="project" value="UniProtKB-EC"/>
</dbReference>
<dbReference type="HAMAP" id="MF_00013">
    <property type="entry name" value="LipB"/>
    <property type="match status" value="1"/>
</dbReference>
<evidence type="ECO:0000256" key="5">
    <source>
        <dbReference type="ARBA" id="ARBA00023315"/>
    </source>
</evidence>
<keyword evidence="5 8" id="KW-0012">Acyltransferase</keyword>
<feature type="region of interest" description="Disordered" evidence="6">
    <location>
        <begin position="1"/>
        <end position="21"/>
    </location>
</feature>
<evidence type="ECO:0000256" key="6">
    <source>
        <dbReference type="SAM" id="MobiDB-lite"/>
    </source>
</evidence>
<dbReference type="PROSITE" id="PS51733">
    <property type="entry name" value="BPL_LPL_CATALYTIC"/>
    <property type="match status" value="1"/>
</dbReference>
<feature type="region of interest" description="Disordered" evidence="6">
    <location>
        <begin position="207"/>
        <end position="229"/>
    </location>
</feature>
<evidence type="ECO:0000313" key="8">
    <source>
        <dbReference type="EMBL" id="KAK1740968.1"/>
    </source>
</evidence>
<dbReference type="GO" id="GO:0009249">
    <property type="term" value="P:protein lipoylation"/>
    <property type="evidence" value="ECO:0007669"/>
    <property type="project" value="InterPro"/>
</dbReference>
<feature type="compositionally biased region" description="Polar residues" evidence="6">
    <location>
        <begin position="212"/>
        <end position="223"/>
    </location>
</feature>
<dbReference type="PANTHER" id="PTHR10993:SF7">
    <property type="entry name" value="LIPOYLTRANSFERASE 2, MITOCHONDRIAL-RELATED"/>
    <property type="match status" value="1"/>
</dbReference>
<dbReference type="PROSITE" id="PS01313">
    <property type="entry name" value="LIPB"/>
    <property type="match status" value="1"/>
</dbReference>
<evidence type="ECO:0000256" key="2">
    <source>
        <dbReference type="ARBA" id="ARBA00007907"/>
    </source>
</evidence>
<dbReference type="InterPro" id="IPR045864">
    <property type="entry name" value="aa-tRNA-synth_II/BPL/LPL"/>
</dbReference>
<comment type="similarity">
    <text evidence="2">Belongs to the LipB family.</text>
</comment>
<dbReference type="CDD" id="cd16444">
    <property type="entry name" value="LipB"/>
    <property type="match status" value="1"/>
</dbReference>
<evidence type="ECO:0000256" key="1">
    <source>
        <dbReference type="ARBA" id="ARBA00004821"/>
    </source>
</evidence>
<evidence type="ECO:0000313" key="9">
    <source>
        <dbReference type="Proteomes" id="UP001224775"/>
    </source>
</evidence>
<protein>
    <recommendedName>
        <fullName evidence="3">lipoyl(octanoyl) transferase</fullName>
        <ecNumber evidence="3">2.3.1.181</ecNumber>
    </recommendedName>
</protein>
<dbReference type="SUPFAM" id="SSF55681">
    <property type="entry name" value="Class II aaRS and biotin synthetases"/>
    <property type="match status" value="1"/>
</dbReference>
<dbReference type="InterPro" id="IPR004143">
    <property type="entry name" value="BPL_LPL_catalytic"/>
</dbReference>
<name>A0AAD9DCR8_9STRA</name>
<dbReference type="Gene3D" id="3.30.930.10">
    <property type="entry name" value="Bira Bifunctional Protein, Domain 2"/>
    <property type="match status" value="1"/>
</dbReference>
<comment type="caution">
    <text evidence="8">The sequence shown here is derived from an EMBL/GenBank/DDBJ whole genome shotgun (WGS) entry which is preliminary data.</text>
</comment>